<keyword evidence="3" id="KW-1185">Reference proteome</keyword>
<reference evidence="2 3" key="1">
    <citation type="submission" date="2023-01" db="EMBL/GenBank/DDBJ databases">
        <title>Analysis of 21 Apiospora genomes using comparative genomics revels a genus with tremendous synthesis potential of carbohydrate active enzymes and secondary metabolites.</title>
        <authorList>
            <person name="Sorensen T."/>
        </authorList>
    </citation>
    <scope>NUCLEOTIDE SEQUENCE [LARGE SCALE GENOMIC DNA]</scope>
    <source>
        <strain evidence="2 3">CBS 83171</strain>
    </source>
</reference>
<comment type="caution">
    <text evidence="2">The sequence shown here is derived from an EMBL/GenBank/DDBJ whole genome shotgun (WGS) entry which is preliminary data.</text>
</comment>
<evidence type="ECO:0000313" key="2">
    <source>
        <dbReference type="EMBL" id="KAK8071539.1"/>
    </source>
</evidence>
<sequence>MSGGPPQPKAEVPLAPPHELVCNCFLGAILDFKRRQPVANVLVHLPERISQLKAMDSFQSAMRARLNSQPAGGPTVEEPRVRRDAQAQASDDTDYWDRQHGLYGFRGGQARLQAAARLQATADTRNNRALATRPPPAGHVLPQWKKT</sequence>
<gene>
    <name evidence="2" type="ORF">PG996_004887</name>
</gene>
<dbReference type="EMBL" id="JAQQWM010000003">
    <property type="protein sequence ID" value="KAK8071539.1"/>
    <property type="molecule type" value="Genomic_DNA"/>
</dbReference>
<evidence type="ECO:0000313" key="3">
    <source>
        <dbReference type="Proteomes" id="UP001446871"/>
    </source>
</evidence>
<protein>
    <submittedName>
        <fullName evidence="2">Uncharacterized protein</fullName>
    </submittedName>
</protein>
<accession>A0ABR1VNQ9</accession>
<evidence type="ECO:0000256" key="1">
    <source>
        <dbReference type="SAM" id="MobiDB-lite"/>
    </source>
</evidence>
<feature type="region of interest" description="Disordered" evidence="1">
    <location>
        <begin position="65"/>
        <end position="93"/>
    </location>
</feature>
<dbReference type="Proteomes" id="UP001446871">
    <property type="component" value="Unassembled WGS sequence"/>
</dbReference>
<name>A0ABR1VNQ9_9PEZI</name>
<organism evidence="2 3">
    <name type="scientific">Apiospora saccharicola</name>
    <dbReference type="NCBI Taxonomy" id="335842"/>
    <lineage>
        <taxon>Eukaryota</taxon>
        <taxon>Fungi</taxon>
        <taxon>Dikarya</taxon>
        <taxon>Ascomycota</taxon>
        <taxon>Pezizomycotina</taxon>
        <taxon>Sordariomycetes</taxon>
        <taxon>Xylariomycetidae</taxon>
        <taxon>Amphisphaeriales</taxon>
        <taxon>Apiosporaceae</taxon>
        <taxon>Apiospora</taxon>
    </lineage>
</organism>
<feature type="region of interest" description="Disordered" evidence="1">
    <location>
        <begin position="128"/>
        <end position="147"/>
    </location>
</feature>
<proteinExistence type="predicted"/>